<dbReference type="RefSeq" id="WP_119837807.1">
    <property type="nucleotide sequence ID" value="NZ_CP060436.1"/>
</dbReference>
<dbReference type="SMART" id="SM00822">
    <property type="entry name" value="PKS_KR"/>
    <property type="match status" value="1"/>
</dbReference>
<accession>A0A418SL97</accession>
<dbReference type="Pfam" id="PF00106">
    <property type="entry name" value="adh_short"/>
    <property type="match status" value="1"/>
</dbReference>
<protein>
    <recommendedName>
        <fullName evidence="4">Ketoreductase domain-containing protein</fullName>
    </recommendedName>
</protein>
<gene>
    <name evidence="5" type="ORF">PSAL_020620</name>
</gene>
<sequence>MTHTPRKTILITGCSSGIGHDAARGLKAQGWRVFASARKAEDVTQLAEAGFEALRLDYADQPSIEAAVAEVLKRCDGALDAVFNNGAYAIPGPVEDISRVAMRAQFETNFLGPHALTRAVLPAMRRRGTGRIVNCSSVLGLVAAPWRGPYNASKFALEGLTDTLRVELEGSGIHAILIEPGPIRTDFRKNAIAAFEKWVDWEASERVEEYRNGLLDKLYKRGPGSEKADRFELGPEAVTAKLIRALEDPRPRARYMVTTPTYAAAAMRRLLPARMIDRLVRNA</sequence>
<dbReference type="EMBL" id="CP060436">
    <property type="protein sequence ID" value="QPM90821.1"/>
    <property type="molecule type" value="Genomic_DNA"/>
</dbReference>
<dbReference type="OrthoDB" id="9793825at2"/>
<comment type="similarity">
    <text evidence="1 3">Belongs to the short-chain dehydrogenases/reductases (SDR) family.</text>
</comment>
<dbReference type="Proteomes" id="UP000283786">
    <property type="component" value="Chromosome"/>
</dbReference>
<dbReference type="InterPro" id="IPR036291">
    <property type="entry name" value="NAD(P)-bd_dom_sf"/>
</dbReference>
<reference evidence="5 6" key="1">
    <citation type="submission" date="2020-08" db="EMBL/GenBank/DDBJ databases">
        <title>Genome sequence of Rhodobacteraceae bacterium Lw-13e.</title>
        <authorList>
            <person name="Poehlein A."/>
            <person name="Wolter L."/>
            <person name="Daniel R."/>
            <person name="Brinkhoff T."/>
        </authorList>
    </citation>
    <scope>NUCLEOTIDE SEQUENCE [LARGE SCALE GENOMIC DNA]</scope>
    <source>
        <strain evidence="5 6">Lw-13e</strain>
    </source>
</reference>
<keyword evidence="2" id="KW-0560">Oxidoreductase</keyword>
<dbReference type="CDD" id="cd05374">
    <property type="entry name" value="17beta-HSD-like_SDR_c"/>
    <property type="match status" value="1"/>
</dbReference>
<dbReference type="PANTHER" id="PTHR44169:SF6">
    <property type="entry name" value="NADPH-DEPENDENT 1-ACYLDIHYDROXYACETONE PHOSPHATE REDUCTASE"/>
    <property type="match status" value="1"/>
</dbReference>
<dbReference type="PANTHER" id="PTHR44169">
    <property type="entry name" value="NADPH-DEPENDENT 1-ACYLDIHYDROXYACETONE PHOSPHATE REDUCTASE"/>
    <property type="match status" value="1"/>
</dbReference>
<dbReference type="Gene3D" id="3.40.50.720">
    <property type="entry name" value="NAD(P)-binding Rossmann-like Domain"/>
    <property type="match status" value="1"/>
</dbReference>
<dbReference type="InterPro" id="IPR020904">
    <property type="entry name" value="Sc_DH/Rdtase_CS"/>
</dbReference>
<dbReference type="KEGG" id="palw:PSAL_020620"/>
<dbReference type="InterPro" id="IPR057326">
    <property type="entry name" value="KR_dom"/>
</dbReference>
<feature type="domain" description="Ketoreductase" evidence="4">
    <location>
        <begin position="7"/>
        <end position="179"/>
    </location>
</feature>
<dbReference type="GO" id="GO:0016491">
    <property type="term" value="F:oxidoreductase activity"/>
    <property type="evidence" value="ECO:0007669"/>
    <property type="project" value="UniProtKB-KW"/>
</dbReference>
<evidence type="ECO:0000259" key="4">
    <source>
        <dbReference type="SMART" id="SM00822"/>
    </source>
</evidence>
<dbReference type="InterPro" id="IPR002347">
    <property type="entry name" value="SDR_fam"/>
</dbReference>
<keyword evidence="6" id="KW-1185">Reference proteome</keyword>
<dbReference type="AlphaFoldDB" id="A0A418SL97"/>
<evidence type="ECO:0000313" key="5">
    <source>
        <dbReference type="EMBL" id="QPM90821.1"/>
    </source>
</evidence>
<evidence type="ECO:0000313" key="6">
    <source>
        <dbReference type="Proteomes" id="UP000283786"/>
    </source>
</evidence>
<dbReference type="PROSITE" id="PS00061">
    <property type="entry name" value="ADH_SHORT"/>
    <property type="match status" value="1"/>
</dbReference>
<name>A0A418SL97_9RHOB</name>
<proteinExistence type="inferred from homology"/>
<dbReference type="PRINTS" id="PR00080">
    <property type="entry name" value="SDRFAMILY"/>
</dbReference>
<organism evidence="5 6">
    <name type="scientific">Pseudooceanicola algae</name>
    <dbReference type="NCBI Taxonomy" id="1537215"/>
    <lineage>
        <taxon>Bacteria</taxon>
        <taxon>Pseudomonadati</taxon>
        <taxon>Pseudomonadota</taxon>
        <taxon>Alphaproteobacteria</taxon>
        <taxon>Rhodobacterales</taxon>
        <taxon>Paracoccaceae</taxon>
        <taxon>Pseudooceanicola</taxon>
    </lineage>
</organism>
<dbReference type="SUPFAM" id="SSF51735">
    <property type="entry name" value="NAD(P)-binding Rossmann-fold domains"/>
    <property type="match status" value="1"/>
</dbReference>
<evidence type="ECO:0000256" key="1">
    <source>
        <dbReference type="ARBA" id="ARBA00006484"/>
    </source>
</evidence>
<dbReference type="PRINTS" id="PR00081">
    <property type="entry name" value="GDHRDH"/>
</dbReference>
<evidence type="ECO:0000256" key="2">
    <source>
        <dbReference type="ARBA" id="ARBA00023002"/>
    </source>
</evidence>
<evidence type="ECO:0000256" key="3">
    <source>
        <dbReference type="RuleBase" id="RU000363"/>
    </source>
</evidence>